<evidence type="ECO:0000313" key="2">
    <source>
        <dbReference type="EMBL" id="HBP29444.1"/>
    </source>
</evidence>
<dbReference type="EMBL" id="DOEK01000021">
    <property type="protein sequence ID" value="HBP29444.1"/>
    <property type="molecule type" value="Genomic_DNA"/>
</dbReference>
<gene>
    <name evidence="2" type="ORF">DD666_08515</name>
</gene>
<protein>
    <recommendedName>
        <fullName evidence="4">Lipoprotein</fullName>
    </recommendedName>
</protein>
<keyword evidence="1" id="KW-0732">Signal</keyword>
<proteinExistence type="predicted"/>
<organism evidence="2 3">
    <name type="scientific">Advenella kashmirensis</name>
    <dbReference type="NCBI Taxonomy" id="310575"/>
    <lineage>
        <taxon>Bacteria</taxon>
        <taxon>Pseudomonadati</taxon>
        <taxon>Pseudomonadota</taxon>
        <taxon>Betaproteobacteria</taxon>
        <taxon>Burkholderiales</taxon>
        <taxon>Alcaligenaceae</taxon>
    </lineage>
</organism>
<dbReference type="Proteomes" id="UP000264036">
    <property type="component" value="Unassembled WGS sequence"/>
</dbReference>
<comment type="caution">
    <text evidence="2">The sequence shown here is derived from an EMBL/GenBank/DDBJ whole genome shotgun (WGS) entry which is preliminary data.</text>
</comment>
<evidence type="ECO:0008006" key="4">
    <source>
        <dbReference type="Google" id="ProtNLM"/>
    </source>
</evidence>
<name>A0A356LEU0_9BURK</name>
<reference evidence="2 3" key="1">
    <citation type="journal article" date="2018" name="Nat. Biotechnol.">
        <title>A standardized bacterial taxonomy based on genome phylogeny substantially revises the tree of life.</title>
        <authorList>
            <person name="Parks D.H."/>
            <person name="Chuvochina M."/>
            <person name="Waite D.W."/>
            <person name="Rinke C."/>
            <person name="Skarshewski A."/>
            <person name="Chaumeil P.A."/>
            <person name="Hugenholtz P."/>
        </authorList>
    </citation>
    <scope>NUCLEOTIDE SEQUENCE [LARGE SCALE GENOMIC DNA]</scope>
    <source>
        <strain evidence="2">UBA10707</strain>
    </source>
</reference>
<dbReference type="PROSITE" id="PS51257">
    <property type="entry name" value="PROKAR_LIPOPROTEIN"/>
    <property type="match status" value="1"/>
</dbReference>
<evidence type="ECO:0000313" key="3">
    <source>
        <dbReference type="Proteomes" id="UP000264036"/>
    </source>
</evidence>
<feature type="signal peptide" evidence="1">
    <location>
        <begin position="1"/>
        <end position="19"/>
    </location>
</feature>
<accession>A0A356LEU0</accession>
<sequence>MKRMRWLLLGCLISAGLLACSVPSKTDLMGNADYFDPVFLNKSLIKDKTTVAQAIQVFGEPDRTTRNSNNETSLMYARKSSGSMAGNMVGAVPVVGPMVDSAGRLLSPGKADVGKQVLEIKFVNDVFQSWEM</sequence>
<feature type="chain" id="PRO_5016890629" description="Lipoprotein" evidence="1">
    <location>
        <begin position="20"/>
        <end position="132"/>
    </location>
</feature>
<dbReference type="AlphaFoldDB" id="A0A356LEU0"/>
<evidence type="ECO:0000256" key="1">
    <source>
        <dbReference type="SAM" id="SignalP"/>
    </source>
</evidence>